<dbReference type="Gene3D" id="6.10.250.2940">
    <property type="match status" value="1"/>
</dbReference>
<dbReference type="InterPro" id="IPR007081">
    <property type="entry name" value="RNA_pol_Rpb1_5"/>
</dbReference>
<dbReference type="Pfam" id="PF03765">
    <property type="entry name" value="CRAL_TRIO_N"/>
    <property type="match status" value="1"/>
</dbReference>
<dbReference type="InterPro" id="IPR051026">
    <property type="entry name" value="PI/PC_transfer"/>
</dbReference>
<comment type="caution">
    <text evidence="10">The sequence shown here is derived from an EMBL/GenBank/DDBJ whole genome shotgun (WGS) entry which is preliminary data.</text>
</comment>
<keyword evidence="4" id="KW-0862">Zinc</keyword>
<evidence type="ECO:0000259" key="9">
    <source>
        <dbReference type="PROSITE" id="PS50191"/>
    </source>
</evidence>
<dbReference type="PANTHER" id="PTHR45657">
    <property type="entry name" value="CRAL-TRIO DOMAIN-CONTAINING PROTEIN YKL091C-RELATED"/>
    <property type="match status" value="1"/>
</dbReference>
<feature type="compositionally biased region" description="Basic residues" evidence="8">
    <location>
        <begin position="42"/>
        <end position="66"/>
    </location>
</feature>
<keyword evidence="11" id="KW-1185">Reference proteome</keyword>
<dbReference type="GO" id="GO:0000139">
    <property type="term" value="C:Golgi membrane"/>
    <property type="evidence" value="ECO:0007669"/>
    <property type="project" value="UniProtKB-SubCell"/>
</dbReference>
<keyword evidence="5" id="KW-0653">Protein transport</keyword>
<dbReference type="Gene3D" id="1.10.8.20">
    <property type="entry name" value="N-terminal domain of phosphatidylinositol transfer protein sec14p"/>
    <property type="match status" value="1"/>
</dbReference>
<dbReference type="Gene3D" id="3.30.70.2850">
    <property type="match status" value="1"/>
</dbReference>
<feature type="region of interest" description="Disordered" evidence="8">
    <location>
        <begin position="19"/>
        <end position="71"/>
    </location>
</feature>
<keyword evidence="6" id="KW-0333">Golgi apparatus</keyword>
<evidence type="ECO:0000256" key="8">
    <source>
        <dbReference type="SAM" id="MobiDB-lite"/>
    </source>
</evidence>
<keyword evidence="5" id="KW-0813">Transport</keyword>
<reference evidence="10" key="1">
    <citation type="submission" date="2020-10" db="EMBL/GenBank/DDBJ databases">
        <authorList>
            <person name="Han B."/>
            <person name="Lu T."/>
            <person name="Zhao Q."/>
            <person name="Huang X."/>
            <person name="Zhao Y."/>
        </authorList>
    </citation>
    <scope>NUCLEOTIDE SEQUENCE</scope>
</reference>
<evidence type="ECO:0000256" key="3">
    <source>
        <dbReference type="ARBA" id="ARBA00012418"/>
    </source>
</evidence>
<dbReference type="InterPro" id="IPR001251">
    <property type="entry name" value="CRAL-TRIO_dom"/>
</dbReference>
<dbReference type="Pfam" id="PF00650">
    <property type="entry name" value="CRAL_TRIO"/>
    <property type="match status" value="1"/>
</dbReference>
<dbReference type="Proteomes" id="UP000604825">
    <property type="component" value="Unassembled WGS sequence"/>
</dbReference>
<dbReference type="InterPro" id="IPR011074">
    <property type="entry name" value="CRAL/TRIO_N_dom"/>
</dbReference>
<evidence type="ECO:0000256" key="6">
    <source>
        <dbReference type="ARBA" id="ARBA00023034"/>
    </source>
</evidence>
<dbReference type="GO" id="GO:0005886">
    <property type="term" value="C:plasma membrane"/>
    <property type="evidence" value="ECO:0007669"/>
    <property type="project" value="UniProtKB-SubCell"/>
</dbReference>
<dbReference type="EC" id="2.7.7.6" evidence="3"/>
<protein>
    <recommendedName>
        <fullName evidence="3">DNA-directed RNA polymerase</fullName>
        <ecNumber evidence="3">2.7.7.6</ecNumber>
    </recommendedName>
</protein>
<dbReference type="SMART" id="SM00516">
    <property type="entry name" value="SEC14"/>
    <property type="match status" value="1"/>
</dbReference>
<dbReference type="SUPFAM" id="SSF46938">
    <property type="entry name" value="CRAL/TRIO N-terminal domain"/>
    <property type="match status" value="1"/>
</dbReference>
<dbReference type="CDD" id="cd00170">
    <property type="entry name" value="SEC14"/>
    <property type="match status" value="1"/>
</dbReference>
<evidence type="ECO:0000256" key="5">
    <source>
        <dbReference type="ARBA" id="ARBA00022927"/>
    </source>
</evidence>
<dbReference type="Gene3D" id="6.20.50.80">
    <property type="match status" value="1"/>
</dbReference>
<dbReference type="FunFam" id="3.40.525.10:FF:000011">
    <property type="entry name" value="SEC14 cytosolic factor"/>
    <property type="match status" value="1"/>
</dbReference>
<dbReference type="OrthoDB" id="1434354at2759"/>
<dbReference type="InterPro" id="IPR036273">
    <property type="entry name" value="CRAL/TRIO_N_dom_sf"/>
</dbReference>
<feature type="region of interest" description="Disordered" evidence="8">
    <location>
        <begin position="886"/>
        <end position="924"/>
    </location>
</feature>
<gene>
    <name evidence="10" type="ORF">NCGR_LOCUS57101</name>
</gene>
<dbReference type="InterPro" id="IPR036865">
    <property type="entry name" value="CRAL-TRIO_dom_sf"/>
</dbReference>
<feature type="compositionally biased region" description="Acidic residues" evidence="8">
    <location>
        <begin position="909"/>
        <end position="924"/>
    </location>
</feature>
<dbReference type="PROSITE" id="PS50191">
    <property type="entry name" value="CRAL_TRIO"/>
    <property type="match status" value="1"/>
</dbReference>
<organism evidence="10 11">
    <name type="scientific">Miscanthus lutarioriparius</name>
    <dbReference type="NCBI Taxonomy" id="422564"/>
    <lineage>
        <taxon>Eukaryota</taxon>
        <taxon>Viridiplantae</taxon>
        <taxon>Streptophyta</taxon>
        <taxon>Embryophyta</taxon>
        <taxon>Tracheophyta</taxon>
        <taxon>Spermatophyta</taxon>
        <taxon>Magnoliopsida</taxon>
        <taxon>Liliopsida</taxon>
        <taxon>Poales</taxon>
        <taxon>Poaceae</taxon>
        <taxon>PACMAD clade</taxon>
        <taxon>Panicoideae</taxon>
        <taxon>Andropogonodae</taxon>
        <taxon>Andropogoneae</taxon>
        <taxon>Saccharinae</taxon>
        <taxon>Miscanthus</taxon>
    </lineage>
</organism>
<dbReference type="EMBL" id="CAJGYO010000017">
    <property type="protein sequence ID" value="CAD6333003.1"/>
    <property type="molecule type" value="Genomic_DNA"/>
</dbReference>
<evidence type="ECO:0000256" key="2">
    <source>
        <dbReference type="ARBA" id="ARBA00004395"/>
    </source>
</evidence>
<dbReference type="Gene3D" id="3.40.525.10">
    <property type="entry name" value="CRAL-TRIO lipid binding domain"/>
    <property type="match status" value="1"/>
</dbReference>
<accession>A0A811RVQ4</accession>
<feature type="domain" description="CRAL-TRIO" evidence="9">
    <location>
        <begin position="147"/>
        <end position="321"/>
    </location>
</feature>
<feature type="compositionally biased region" description="Basic and acidic residues" evidence="8">
    <location>
        <begin position="19"/>
        <end position="38"/>
    </location>
</feature>
<dbReference type="GO" id="GO:0003899">
    <property type="term" value="F:DNA-directed RNA polymerase activity"/>
    <property type="evidence" value="ECO:0007669"/>
    <property type="project" value="UniProtKB-EC"/>
</dbReference>
<evidence type="ECO:0000313" key="10">
    <source>
        <dbReference type="EMBL" id="CAD6333003.1"/>
    </source>
</evidence>
<dbReference type="GO" id="GO:0015031">
    <property type="term" value="P:protein transport"/>
    <property type="evidence" value="ECO:0007669"/>
    <property type="project" value="UniProtKB-KW"/>
</dbReference>
<dbReference type="PANTHER" id="PTHR45657:SF64">
    <property type="entry name" value="OS05G0545000 PROTEIN"/>
    <property type="match status" value="1"/>
</dbReference>
<proteinExistence type="inferred from homology"/>
<evidence type="ECO:0000256" key="4">
    <source>
        <dbReference type="ARBA" id="ARBA00022833"/>
    </source>
</evidence>
<feature type="region of interest" description="Disordered" evidence="8">
    <location>
        <begin position="363"/>
        <end position="391"/>
    </location>
</feature>
<evidence type="ECO:0000256" key="7">
    <source>
        <dbReference type="ARBA" id="ARBA00038020"/>
    </source>
</evidence>
<dbReference type="SUPFAM" id="SSF64484">
    <property type="entry name" value="beta and beta-prime subunits of DNA dependent RNA-polymerase"/>
    <property type="match status" value="1"/>
</dbReference>
<dbReference type="GO" id="GO:0003677">
    <property type="term" value="F:DNA binding"/>
    <property type="evidence" value="ECO:0007669"/>
    <property type="project" value="InterPro"/>
</dbReference>
<evidence type="ECO:0000313" key="11">
    <source>
        <dbReference type="Proteomes" id="UP000604825"/>
    </source>
</evidence>
<dbReference type="Pfam" id="PF04998">
    <property type="entry name" value="RNA_pol_Rpb1_5"/>
    <property type="match status" value="1"/>
</dbReference>
<dbReference type="AlphaFoldDB" id="A0A811RVQ4"/>
<comment type="similarity">
    <text evidence="7">Belongs to the SFH family.</text>
</comment>
<sequence length="937" mass="105856">MSGPLDRFARPCFEGFVHNDERKESRSDADNSEGDKKTKIGSFKKKAINAGNKFRHSLRRRSKKKTERGDSIKDIRDVKELQDVETFRQCLIDEDLLPQQHDDYHMMLRFLKARKFEVEKAKNMWSDMLKWRKEFGVDKIEEFEYTELDEVTKYYPQFYHGVDKEGRPVYIELIGKVDANKLLQVTTLDRYVKYHVKEFERCFQMRFPACSIAAKKHIDSSTTILDVQGVGFKNFSKSARELITQLQKIDSDNYPETLCRMYIINAGQGFKMLWSTIKSFLDPKTVSKIHVLGNKYQHKLLEIIDECELPEFFGGKCNCIEGCQRSDKGPWKDPNIIKRVLNGEANYGRQIVTISSTDGKIISYARPGHPTRKGSDASAESGSEVEDVASPTASRNLITHPILTPVHEESKLSAHGSAFVAHASIEESIPVVDKVVDDGWGSPRSSLQASSGSLSSRNLHGTFEGLGAQIITWLTFLIMTLFAMLCSVPSKMARRISNQSSKHDDYRVEYPQEQEYKEEFRPPSPAPSYTEKDVLSSMLRRVEKEVLLLRFDRGAAVHVRLSGAVRVYWIAANMLDVMCPSVGVCNSASIVGKQNRLVDTAVKTSRSGYLQRCLMKCLESLKVSYDHTVRDVDGSIVQFQYGEDGVDVLKTSFLNEFKELADNRKAVLSKLGGHSMKPTYNEYITELPKKLNRQAEEFLERSKEFQRCRYNIEAKELKELLEVKYLSSLVDPGEAVGVVAAQSIGEPSKQMTLNTFHLAGRGDLNVTLGIPRLKEILMTASANIRTPVMKCPLLEHVSMDDAKMVAAKLTRVRVADIVEKIEVCTVPFYNCMKLYPEDQLESGLTVDECQATLRTVFVDAMEHAIEKHLDLLHKINEIRAVKVKDTDGSLSDGGEECESRHADGGDTGTSDDDDQNDNDDDLGTDAEKMKSLLLICH</sequence>
<dbReference type="SMART" id="SM01100">
    <property type="entry name" value="CRAL_TRIO_N"/>
    <property type="match status" value="1"/>
</dbReference>
<dbReference type="SUPFAM" id="SSF52087">
    <property type="entry name" value="CRAL/TRIO domain"/>
    <property type="match status" value="1"/>
</dbReference>
<name>A0A811RVQ4_9POAL</name>
<dbReference type="GO" id="GO:0006351">
    <property type="term" value="P:DNA-templated transcription"/>
    <property type="evidence" value="ECO:0007669"/>
    <property type="project" value="InterPro"/>
</dbReference>
<evidence type="ECO:0000256" key="1">
    <source>
        <dbReference type="ARBA" id="ARBA00004202"/>
    </source>
</evidence>
<comment type="subcellular location">
    <subcellularLocation>
        <location evidence="1">Cell membrane</location>
        <topology evidence="1">Peripheral membrane protein</topology>
    </subcellularLocation>
    <subcellularLocation>
        <location evidence="2">Golgi apparatus membrane</location>
        <topology evidence="2">Peripheral membrane protein</topology>
    </subcellularLocation>
</comment>